<evidence type="ECO:0000313" key="8">
    <source>
        <dbReference type="EMBL" id="OQS00640.1"/>
    </source>
</evidence>
<feature type="compositionally biased region" description="Low complexity" evidence="5">
    <location>
        <begin position="314"/>
        <end position="330"/>
    </location>
</feature>
<dbReference type="InterPro" id="IPR027417">
    <property type="entry name" value="P-loop_NTPase"/>
</dbReference>
<evidence type="ECO:0000256" key="3">
    <source>
        <dbReference type="ARBA" id="ARBA00023134"/>
    </source>
</evidence>
<feature type="region of interest" description="Disordered" evidence="5">
    <location>
        <begin position="310"/>
        <end position="349"/>
    </location>
</feature>
<dbReference type="InterPro" id="IPR036543">
    <property type="entry name" value="Guanylate-bd_C_sf"/>
</dbReference>
<dbReference type="InterPro" id="IPR015894">
    <property type="entry name" value="Guanylate-bd_N"/>
</dbReference>
<evidence type="ECO:0000256" key="4">
    <source>
        <dbReference type="PROSITE-ProRule" id="PRU01052"/>
    </source>
</evidence>
<evidence type="ECO:0000259" key="7">
    <source>
        <dbReference type="PROSITE" id="PS51715"/>
    </source>
</evidence>
<keyword evidence="3" id="KW-0342">GTP-binding</keyword>
<keyword evidence="2" id="KW-0378">Hydrolase</keyword>
<reference evidence="8 9" key="1">
    <citation type="journal article" date="2014" name="Genome Biol. Evol.">
        <title>The secreted proteins of Achlya hypogyna and Thraustotheca clavata identify the ancestral oomycete secretome and reveal gene acquisitions by horizontal gene transfer.</title>
        <authorList>
            <person name="Misner I."/>
            <person name="Blouin N."/>
            <person name="Leonard G."/>
            <person name="Richards T.A."/>
            <person name="Lane C.E."/>
        </authorList>
    </citation>
    <scope>NUCLEOTIDE SEQUENCE [LARGE SCALE GENOMIC DNA]</scope>
    <source>
        <strain evidence="8 9">ATCC 34112</strain>
    </source>
</reference>
<evidence type="ECO:0000313" key="9">
    <source>
        <dbReference type="Proteomes" id="UP000243217"/>
    </source>
</evidence>
<accession>A0A1V9ZS74</accession>
<dbReference type="Proteomes" id="UP000243217">
    <property type="component" value="Unassembled WGS sequence"/>
</dbReference>
<dbReference type="SUPFAM" id="SSF48340">
    <property type="entry name" value="Interferon-induced guanylate-binding protein 1 (GBP1), C-terminal domain"/>
    <property type="match status" value="1"/>
</dbReference>
<dbReference type="InterPro" id="IPR030386">
    <property type="entry name" value="G_GB1_RHD3_dom"/>
</dbReference>
<dbReference type="Gene3D" id="1.20.58.420">
    <property type="entry name" value="AHSP"/>
    <property type="match status" value="1"/>
</dbReference>
<feature type="transmembrane region" description="Helical" evidence="6">
    <location>
        <begin position="639"/>
        <end position="659"/>
    </location>
</feature>
<dbReference type="EMBL" id="JNBS01001693">
    <property type="protein sequence ID" value="OQS00640.1"/>
    <property type="molecule type" value="Genomic_DNA"/>
</dbReference>
<dbReference type="PROSITE" id="PS51715">
    <property type="entry name" value="G_GB1_RHD3"/>
    <property type="match status" value="1"/>
</dbReference>
<dbReference type="SUPFAM" id="SSF52540">
    <property type="entry name" value="P-loop containing nucleoside triphosphate hydrolases"/>
    <property type="match status" value="1"/>
</dbReference>
<keyword evidence="6" id="KW-1133">Transmembrane helix</keyword>
<gene>
    <name evidence="8" type="ORF">THRCLA_05906</name>
</gene>
<feature type="compositionally biased region" description="Acidic residues" evidence="5">
    <location>
        <begin position="331"/>
        <end position="344"/>
    </location>
</feature>
<dbReference type="GO" id="GO:0005525">
    <property type="term" value="F:GTP binding"/>
    <property type="evidence" value="ECO:0007669"/>
    <property type="project" value="UniProtKB-KW"/>
</dbReference>
<protein>
    <submittedName>
        <fullName evidence="8">Atlastin</fullName>
    </submittedName>
</protein>
<sequence>MAPSRREWTPPPAVEAKQSTEPNWHMFAPLAYGPLIPLIRIGLRGRLPQKQIDVIFLSSVGIALSHAGYIMFSDSSVLILLQANKEAMTEQVKEVGPVGAIQIVRINDEGTKFELNEEAIETILGKVPADMKVSIISVVGAFRTGKSFVLDLFLRYLKYTSTNEAPDVNTREWAMAHGAQLEGNSNFEQTHGETGFSWRAGRKRNTTGIWMWGEPFLRKSKQGEDIAVFLIDTQGMFDSETSQMLTASIFGLSTLLSSYQIYNVDKRVQEDNLQHLALFTEYGRMALQGSLEQTDNQDIKSVTLRSMKSIGEPTSETSLTKQKSSQSQESELVDGTDVESDDDGEGAHDGLMRPFQHLDFLVRDWQDFKRKATLAEKKADMKAYTQEILSTRKQQDLADTREQIFACFETISCVLLSHPGHAVTDRDYDGSIEEIDERFMELLTSYLNHLFSRSTLEPKRIHGVAVNSRELLTFIKSYASLFKEATIFPEAKTLLEATAEANNVNMKEKALAKYKFEMAKVVGPKCNYVKPMYLTEHHRLCTIGAMTVFDNGAKMGRQSAILKFRGQLAEEIEKEHVRYVEVNAERDPYKNLEFYIVPMTMVVVLFVFRVTQDLFCYESVGYDIPIYDCKHVSVTLTHLYWAVITFMLIVTFATGSVMYERIKAVFAIAKTAFMEQGTKQKSD</sequence>
<dbReference type="PANTHER" id="PTHR10751">
    <property type="entry name" value="GUANYLATE BINDING PROTEIN"/>
    <property type="match status" value="1"/>
</dbReference>
<comment type="similarity">
    <text evidence="4">Belongs to the TRAFAC class dynamin-like GTPase superfamily. GB1/RHD3 GTPase family.</text>
</comment>
<keyword evidence="6" id="KW-0472">Membrane</keyword>
<dbReference type="AlphaFoldDB" id="A0A1V9ZS74"/>
<dbReference type="Gene3D" id="3.40.50.300">
    <property type="entry name" value="P-loop containing nucleotide triphosphate hydrolases"/>
    <property type="match status" value="1"/>
</dbReference>
<evidence type="ECO:0000256" key="1">
    <source>
        <dbReference type="ARBA" id="ARBA00022741"/>
    </source>
</evidence>
<evidence type="ECO:0000256" key="2">
    <source>
        <dbReference type="ARBA" id="ARBA00022801"/>
    </source>
</evidence>
<evidence type="ECO:0000256" key="6">
    <source>
        <dbReference type="SAM" id="Phobius"/>
    </source>
</evidence>
<proteinExistence type="inferred from homology"/>
<name>A0A1V9ZS74_9STRA</name>
<dbReference type="GO" id="GO:0003924">
    <property type="term" value="F:GTPase activity"/>
    <property type="evidence" value="ECO:0007669"/>
    <property type="project" value="InterPro"/>
</dbReference>
<dbReference type="Pfam" id="PF02263">
    <property type="entry name" value="GBP"/>
    <property type="match status" value="2"/>
</dbReference>
<evidence type="ECO:0000256" key="5">
    <source>
        <dbReference type="SAM" id="MobiDB-lite"/>
    </source>
</evidence>
<keyword evidence="6" id="KW-0812">Transmembrane</keyword>
<comment type="caution">
    <text evidence="8">The sequence shown here is derived from an EMBL/GenBank/DDBJ whole genome shotgun (WGS) entry which is preliminary data.</text>
</comment>
<keyword evidence="9" id="KW-1185">Reference proteome</keyword>
<organism evidence="8 9">
    <name type="scientific">Thraustotheca clavata</name>
    <dbReference type="NCBI Taxonomy" id="74557"/>
    <lineage>
        <taxon>Eukaryota</taxon>
        <taxon>Sar</taxon>
        <taxon>Stramenopiles</taxon>
        <taxon>Oomycota</taxon>
        <taxon>Saprolegniomycetes</taxon>
        <taxon>Saprolegniales</taxon>
        <taxon>Achlyaceae</taxon>
        <taxon>Thraustotheca</taxon>
    </lineage>
</organism>
<feature type="domain" description="GB1/RHD3-type G" evidence="7">
    <location>
        <begin position="130"/>
        <end position="455"/>
    </location>
</feature>
<dbReference type="OrthoDB" id="7788754at2759"/>
<keyword evidence="1" id="KW-0547">Nucleotide-binding</keyword>